<feature type="region of interest" description="Disordered" evidence="1">
    <location>
        <begin position="1"/>
        <end position="27"/>
    </location>
</feature>
<dbReference type="AlphaFoldDB" id="A0A8S0PE12"/>
<protein>
    <submittedName>
        <fullName evidence="2">Uncharacterized protein</fullName>
    </submittedName>
</protein>
<keyword evidence="3" id="KW-1185">Reference proteome</keyword>
<organism evidence="2 3">
    <name type="scientific">Olea europaea subsp. europaea</name>
    <dbReference type="NCBI Taxonomy" id="158383"/>
    <lineage>
        <taxon>Eukaryota</taxon>
        <taxon>Viridiplantae</taxon>
        <taxon>Streptophyta</taxon>
        <taxon>Embryophyta</taxon>
        <taxon>Tracheophyta</taxon>
        <taxon>Spermatophyta</taxon>
        <taxon>Magnoliopsida</taxon>
        <taxon>eudicotyledons</taxon>
        <taxon>Gunneridae</taxon>
        <taxon>Pentapetalae</taxon>
        <taxon>asterids</taxon>
        <taxon>lamiids</taxon>
        <taxon>Lamiales</taxon>
        <taxon>Oleaceae</taxon>
        <taxon>Oleeae</taxon>
        <taxon>Olea</taxon>
    </lineage>
</organism>
<sequence>MSGTEKGNLGGDVVLDGRRSKTRQQREYTSWESRYRRRERNDMVINGTSRKIENLLDLDHMNIDKSQIHISHSMREFNEEREQTINPKTSIMDQRYRTFMLLTPEHCRRVDFHVDNNTTTSISCSSRNQTSLLKADKSSGTKKTVDFEQFFQEVENNQEGSTRSNSNEKEKPEDDE</sequence>
<feature type="region of interest" description="Disordered" evidence="1">
    <location>
        <begin position="122"/>
        <end position="141"/>
    </location>
</feature>
<name>A0A8S0PE12_OLEEU</name>
<evidence type="ECO:0000313" key="3">
    <source>
        <dbReference type="Proteomes" id="UP000594638"/>
    </source>
</evidence>
<evidence type="ECO:0000313" key="2">
    <source>
        <dbReference type="EMBL" id="CAA2940086.1"/>
    </source>
</evidence>
<dbReference type="Proteomes" id="UP000594638">
    <property type="component" value="Unassembled WGS sequence"/>
</dbReference>
<feature type="compositionally biased region" description="Basic and acidic residues" evidence="1">
    <location>
        <begin position="166"/>
        <end position="176"/>
    </location>
</feature>
<feature type="region of interest" description="Disordered" evidence="1">
    <location>
        <begin position="153"/>
        <end position="176"/>
    </location>
</feature>
<feature type="compositionally biased region" description="Polar residues" evidence="1">
    <location>
        <begin position="122"/>
        <end position="132"/>
    </location>
</feature>
<proteinExistence type="predicted"/>
<comment type="caution">
    <text evidence="2">The sequence shown here is derived from an EMBL/GenBank/DDBJ whole genome shotgun (WGS) entry which is preliminary data.</text>
</comment>
<reference evidence="2 3" key="1">
    <citation type="submission" date="2019-12" db="EMBL/GenBank/DDBJ databases">
        <authorList>
            <person name="Alioto T."/>
            <person name="Alioto T."/>
            <person name="Gomez Garrido J."/>
        </authorList>
    </citation>
    <scope>NUCLEOTIDE SEQUENCE [LARGE SCALE GENOMIC DNA]</scope>
</reference>
<accession>A0A8S0PE12</accession>
<dbReference type="EMBL" id="CACTIH010000045">
    <property type="protein sequence ID" value="CAA2940086.1"/>
    <property type="molecule type" value="Genomic_DNA"/>
</dbReference>
<evidence type="ECO:0000256" key="1">
    <source>
        <dbReference type="SAM" id="MobiDB-lite"/>
    </source>
</evidence>
<dbReference type="Gramene" id="OE9A081111T1">
    <property type="protein sequence ID" value="OE9A081111C1"/>
    <property type="gene ID" value="OE9A081111"/>
</dbReference>
<gene>
    <name evidence="2" type="ORF">OLEA9_A081111</name>
</gene>